<evidence type="ECO:0000256" key="1">
    <source>
        <dbReference type="ARBA" id="ARBA00000306"/>
    </source>
</evidence>
<evidence type="ECO:0000256" key="9">
    <source>
        <dbReference type="PIRSR" id="PIRSR600246-3"/>
    </source>
</evidence>
<feature type="binding site" evidence="8">
    <location>
        <begin position="258"/>
        <end position="261"/>
    </location>
    <ligand>
        <name>substrate</name>
    </ligand>
</feature>
<dbReference type="InterPro" id="IPR000246">
    <property type="entry name" value="Peptidase_T2"/>
</dbReference>
<evidence type="ECO:0000313" key="10">
    <source>
        <dbReference type="EMBL" id="WVZ19387.1"/>
    </source>
</evidence>
<dbReference type="GO" id="GO:0008798">
    <property type="term" value="F:beta-aspartyl-peptidase activity"/>
    <property type="evidence" value="ECO:0007669"/>
    <property type="project" value="UniProtKB-EC"/>
</dbReference>
<name>A0AAQ3P2N5_VIGMU</name>
<accession>A0AAQ3P2N5</accession>
<evidence type="ECO:0000256" key="6">
    <source>
        <dbReference type="ARBA" id="ARBA00022813"/>
    </source>
</evidence>
<protein>
    <recommendedName>
        <fullName evidence="3">beta-aspartyl-peptidase</fullName>
        <ecNumber evidence="3">3.4.19.5</ecNumber>
    </recommendedName>
</protein>
<evidence type="ECO:0000256" key="7">
    <source>
        <dbReference type="PIRSR" id="PIRSR600246-1"/>
    </source>
</evidence>
<evidence type="ECO:0000313" key="11">
    <source>
        <dbReference type="Proteomes" id="UP001374535"/>
    </source>
</evidence>
<keyword evidence="11" id="KW-1185">Reference proteome</keyword>
<evidence type="ECO:0000256" key="3">
    <source>
        <dbReference type="ARBA" id="ARBA00012879"/>
    </source>
</evidence>
<dbReference type="PANTHER" id="PTHR10188:SF13">
    <property type="entry name" value="ISOASPARTYL PEPTIDASE_L-ASPARAGINASE 2-RELATED"/>
    <property type="match status" value="1"/>
</dbReference>
<dbReference type="InterPro" id="IPR029055">
    <property type="entry name" value="Ntn_hydrolases_N"/>
</dbReference>
<evidence type="ECO:0000256" key="4">
    <source>
        <dbReference type="ARBA" id="ARBA00022670"/>
    </source>
</evidence>
<keyword evidence="6" id="KW-0068">Autocatalytic cleavage</keyword>
<keyword evidence="4" id="KW-0645">Protease</keyword>
<gene>
    <name evidence="10" type="ORF">V8G54_006709</name>
</gene>
<dbReference type="Proteomes" id="UP001374535">
    <property type="component" value="Chromosome 2"/>
</dbReference>
<dbReference type="PANTHER" id="PTHR10188">
    <property type="entry name" value="L-ASPARAGINASE"/>
    <property type="match status" value="1"/>
</dbReference>
<feature type="site" description="Cleavage; by autolysis" evidence="9">
    <location>
        <begin position="229"/>
        <end position="230"/>
    </location>
</feature>
<evidence type="ECO:0000256" key="5">
    <source>
        <dbReference type="ARBA" id="ARBA00022801"/>
    </source>
</evidence>
<comment type="subunit">
    <text evidence="2">Heterotetramer of two alpha and two beta chains arranged as a dimer of alpha/beta heterodimers.</text>
</comment>
<dbReference type="GO" id="GO:0004067">
    <property type="term" value="F:asparaginase activity"/>
    <property type="evidence" value="ECO:0007669"/>
    <property type="project" value="UniProtKB-ARBA"/>
</dbReference>
<dbReference type="AlphaFoldDB" id="A0AAQ3P2N5"/>
<evidence type="ECO:0000256" key="8">
    <source>
        <dbReference type="PIRSR" id="PIRSR600246-2"/>
    </source>
</evidence>
<dbReference type="EMBL" id="CP144699">
    <property type="protein sequence ID" value="WVZ19387.1"/>
    <property type="molecule type" value="Genomic_DNA"/>
</dbReference>
<feature type="active site" description="Nucleophile" evidence="7">
    <location>
        <position position="230"/>
    </location>
</feature>
<dbReference type="SUPFAM" id="SSF56235">
    <property type="entry name" value="N-terminal nucleophile aminohydrolases (Ntn hydrolases)"/>
    <property type="match status" value="1"/>
</dbReference>
<organism evidence="10 11">
    <name type="scientific">Vigna mungo</name>
    <name type="common">Black gram</name>
    <name type="synonym">Phaseolus mungo</name>
    <dbReference type="NCBI Taxonomy" id="3915"/>
    <lineage>
        <taxon>Eukaryota</taxon>
        <taxon>Viridiplantae</taxon>
        <taxon>Streptophyta</taxon>
        <taxon>Embryophyta</taxon>
        <taxon>Tracheophyta</taxon>
        <taxon>Spermatophyta</taxon>
        <taxon>Magnoliopsida</taxon>
        <taxon>eudicotyledons</taxon>
        <taxon>Gunneridae</taxon>
        <taxon>Pentapetalae</taxon>
        <taxon>rosids</taxon>
        <taxon>fabids</taxon>
        <taxon>Fabales</taxon>
        <taxon>Fabaceae</taxon>
        <taxon>Papilionoideae</taxon>
        <taxon>50 kb inversion clade</taxon>
        <taxon>NPAAA clade</taxon>
        <taxon>indigoferoid/millettioid clade</taxon>
        <taxon>Phaseoleae</taxon>
        <taxon>Vigna</taxon>
    </lineage>
</organism>
<feature type="binding site" evidence="8">
    <location>
        <begin position="280"/>
        <end position="283"/>
    </location>
    <ligand>
        <name>substrate</name>
    </ligand>
</feature>
<keyword evidence="5" id="KW-0378">Hydrolase</keyword>
<reference evidence="10 11" key="1">
    <citation type="journal article" date="2023" name="Life. Sci Alliance">
        <title>Evolutionary insights into 3D genome organization and epigenetic landscape of Vigna mungo.</title>
        <authorList>
            <person name="Junaid A."/>
            <person name="Singh B."/>
            <person name="Bhatia S."/>
        </authorList>
    </citation>
    <scope>NUCLEOTIDE SEQUENCE [LARGE SCALE GENOMIC DNA]</scope>
    <source>
        <tissue evidence="10">Leaf</tissue>
    </source>
</reference>
<comment type="catalytic activity">
    <reaction evidence="1">
        <text>Cleavage of a beta-linked Asp residue from the N-terminus of a polypeptide.</text>
        <dbReference type="EC" id="3.4.19.5"/>
    </reaction>
</comment>
<dbReference type="CDD" id="cd04701">
    <property type="entry name" value="Asparaginase_2"/>
    <property type="match status" value="1"/>
</dbReference>
<proteinExistence type="predicted"/>
<dbReference type="EC" id="3.4.19.5" evidence="3"/>
<sequence length="360" mass="38388">MKRRRQFGNTHPAFFPSFVVDKESEVSKSGTTTLMHPKRPPVHGGAGVDPNLPPHRQEQAKQLLTRCLNLGISALRSNASAIDVVELVVRELETDPLFNSGRGSALTEKGTVEMEASIMDGSKRRCGAVSGLTTVKNPISLARLVMDKSPHSYLAFNGAEEFARQQGVEVVENEYFITPENVGMLKLAKEANTILFDYRIPTAGYDSCGVGAESPLQMNGLPISVYAPETVGCVVVDKEGRCAAATSTGGLMNKKSGRIGDSPLIGAGTYACGVCGVSCTGEGEAIIRGTLAREVAAVMEYKGLSLQQAVDFVIKHRLDEGKAGLIAVSNTGDVAYGFNCNAMFRGCATEDGFMEVGIWD</sequence>
<dbReference type="Gene3D" id="3.60.20.30">
    <property type="entry name" value="(Glycosyl)asparaginase"/>
    <property type="match status" value="1"/>
</dbReference>
<dbReference type="Pfam" id="PF01112">
    <property type="entry name" value="Asparaginase_2"/>
    <property type="match status" value="1"/>
</dbReference>
<evidence type="ECO:0000256" key="2">
    <source>
        <dbReference type="ARBA" id="ARBA00011601"/>
    </source>
</evidence>
<dbReference type="FunFam" id="3.60.20.30:FF:000001">
    <property type="entry name" value="Isoaspartyl peptidase/L-asparaginase"/>
    <property type="match status" value="1"/>
</dbReference>
<dbReference type="GO" id="GO:0006508">
    <property type="term" value="P:proteolysis"/>
    <property type="evidence" value="ECO:0007669"/>
    <property type="project" value="UniProtKB-KW"/>
</dbReference>